<evidence type="ECO:0000313" key="3">
    <source>
        <dbReference type="Proteomes" id="UP000314294"/>
    </source>
</evidence>
<sequence>MFPVRDNTRHCTAARAGSRAHTAHLLRSGGADTFTEVDLPAQGLPLPLQFAPQHGNAQLHALSLLLLLGARQREKPEKEDEGKIFTWRRKRSVSDRTLDHEDSRMETLSFQEAIVTTAPLLLETSGISRALRSGCLGNVGPKQRPAAGDARGLGAPKQRPSGL</sequence>
<evidence type="ECO:0000256" key="1">
    <source>
        <dbReference type="SAM" id="MobiDB-lite"/>
    </source>
</evidence>
<evidence type="ECO:0000313" key="2">
    <source>
        <dbReference type="EMBL" id="TNN76935.1"/>
    </source>
</evidence>
<proteinExistence type="predicted"/>
<gene>
    <name evidence="2" type="ORF">EYF80_012781</name>
</gene>
<dbReference type="AlphaFoldDB" id="A0A4Z2IGW7"/>
<keyword evidence="3" id="KW-1185">Reference proteome</keyword>
<comment type="caution">
    <text evidence="2">The sequence shown here is derived from an EMBL/GenBank/DDBJ whole genome shotgun (WGS) entry which is preliminary data.</text>
</comment>
<organism evidence="2 3">
    <name type="scientific">Liparis tanakae</name>
    <name type="common">Tanaka's snailfish</name>
    <dbReference type="NCBI Taxonomy" id="230148"/>
    <lineage>
        <taxon>Eukaryota</taxon>
        <taxon>Metazoa</taxon>
        <taxon>Chordata</taxon>
        <taxon>Craniata</taxon>
        <taxon>Vertebrata</taxon>
        <taxon>Euteleostomi</taxon>
        <taxon>Actinopterygii</taxon>
        <taxon>Neopterygii</taxon>
        <taxon>Teleostei</taxon>
        <taxon>Neoteleostei</taxon>
        <taxon>Acanthomorphata</taxon>
        <taxon>Eupercaria</taxon>
        <taxon>Perciformes</taxon>
        <taxon>Cottioidei</taxon>
        <taxon>Cottales</taxon>
        <taxon>Liparidae</taxon>
        <taxon>Liparis</taxon>
    </lineage>
</organism>
<dbReference type="Proteomes" id="UP000314294">
    <property type="component" value="Unassembled WGS sequence"/>
</dbReference>
<reference evidence="2 3" key="1">
    <citation type="submission" date="2019-03" db="EMBL/GenBank/DDBJ databases">
        <title>First draft genome of Liparis tanakae, snailfish: a comprehensive survey of snailfish specific genes.</title>
        <authorList>
            <person name="Kim W."/>
            <person name="Song I."/>
            <person name="Jeong J.-H."/>
            <person name="Kim D."/>
            <person name="Kim S."/>
            <person name="Ryu S."/>
            <person name="Song J.Y."/>
            <person name="Lee S.K."/>
        </authorList>
    </citation>
    <scope>NUCLEOTIDE SEQUENCE [LARGE SCALE GENOMIC DNA]</scope>
    <source>
        <tissue evidence="2">Muscle</tissue>
    </source>
</reference>
<protein>
    <submittedName>
        <fullName evidence="2">Uncharacterized protein</fullName>
    </submittedName>
</protein>
<name>A0A4Z2IGW7_9TELE</name>
<feature type="region of interest" description="Disordered" evidence="1">
    <location>
        <begin position="135"/>
        <end position="163"/>
    </location>
</feature>
<dbReference type="EMBL" id="SRLO01000088">
    <property type="protein sequence ID" value="TNN76935.1"/>
    <property type="molecule type" value="Genomic_DNA"/>
</dbReference>
<accession>A0A4Z2IGW7</accession>